<evidence type="ECO:0000313" key="10">
    <source>
        <dbReference type="WBParaSite" id="DME_0000117901-mRNA-1"/>
    </source>
</evidence>
<feature type="compositionally biased region" description="Polar residues" evidence="5">
    <location>
        <begin position="474"/>
        <end position="497"/>
    </location>
</feature>
<dbReference type="GO" id="GO:0072583">
    <property type="term" value="P:clathrin-dependent endocytosis"/>
    <property type="evidence" value="ECO:0007669"/>
    <property type="project" value="TreeGrafter"/>
</dbReference>
<reference evidence="7 9" key="2">
    <citation type="submission" date="2018-11" db="EMBL/GenBank/DDBJ databases">
        <authorList>
            <consortium name="Pathogen Informatics"/>
        </authorList>
    </citation>
    <scope>NUCLEOTIDE SEQUENCE [LARGE SCALE GENOMIC DNA]</scope>
</reference>
<dbReference type="Gene3D" id="1.20.1270.60">
    <property type="entry name" value="Arfaptin homology (AH) domain/BAR domain"/>
    <property type="match status" value="1"/>
</dbReference>
<evidence type="ECO:0000256" key="1">
    <source>
        <dbReference type="ARBA" id="ARBA00004283"/>
    </source>
</evidence>
<comment type="subcellular location">
    <subcellularLocation>
        <location evidence="1">Membrane</location>
        <location evidence="1">Clathrin-coated pit</location>
        <topology evidence="1">Peripheral membrane protein</topology>
        <orientation evidence="1">Cytoplasmic side</orientation>
    </subcellularLocation>
</comment>
<dbReference type="PROSITE" id="PS51072">
    <property type="entry name" value="MHD"/>
    <property type="match status" value="1"/>
</dbReference>
<feature type="region of interest" description="Disordered" evidence="5">
    <location>
        <begin position="412"/>
        <end position="460"/>
    </location>
</feature>
<feature type="compositionally biased region" description="Low complexity" evidence="5">
    <location>
        <begin position="417"/>
        <end position="427"/>
    </location>
</feature>
<gene>
    <name evidence="7" type="ORF">DME_LOCUS5539</name>
</gene>
<dbReference type="Proteomes" id="UP000038040">
    <property type="component" value="Unplaced"/>
</dbReference>
<organism evidence="8 10">
    <name type="scientific">Dracunculus medinensis</name>
    <name type="common">Guinea worm</name>
    <dbReference type="NCBI Taxonomy" id="318479"/>
    <lineage>
        <taxon>Eukaryota</taxon>
        <taxon>Metazoa</taxon>
        <taxon>Ecdysozoa</taxon>
        <taxon>Nematoda</taxon>
        <taxon>Chromadorea</taxon>
        <taxon>Rhabditida</taxon>
        <taxon>Spirurina</taxon>
        <taxon>Dracunculoidea</taxon>
        <taxon>Dracunculidae</taxon>
        <taxon>Dracunculus</taxon>
    </lineage>
</organism>
<dbReference type="InterPro" id="IPR027267">
    <property type="entry name" value="AH/BAR_dom_sf"/>
</dbReference>
<dbReference type="Proteomes" id="UP000274756">
    <property type="component" value="Unassembled WGS sequence"/>
</dbReference>
<dbReference type="GO" id="GO:0048268">
    <property type="term" value="P:clathrin coat assembly"/>
    <property type="evidence" value="ECO:0007669"/>
    <property type="project" value="TreeGrafter"/>
</dbReference>
<reference evidence="10" key="1">
    <citation type="submission" date="2016-04" db="UniProtKB">
        <authorList>
            <consortium name="WormBaseParasite"/>
        </authorList>
    </citation>
    <scope>IDENTIFICATION</scope>
</reference>
<dbReference type="PANTHER" id="PTHR23065:SF15">
    <property type="entry name" value="AT02057P"/>
    <property type="match status" value="1"/>
</dbReference>
<evidence type="ECO:0000313" key="7">
    <source>
        <dbReference type="EMBL" id="VDN55566.1"/>
    </source>
</evidence>
<evidence type="ECO:0000313" key="8">
    <source>
        <dbReference type="Proteomes" id="UP000038040"/>
    </source>
</evidence>
<protein>
    <submittedName>
        <fullName evidence="10">MHD domain-containing protein</fullName>
    </submittedName>
</protein>
<dbReference type="PANTHER" id="PTHR23065">
    <property type="entry name" value="PROLINE-SERINE-THREONINE PHOSPHATASE INTERACTING PROTEIN 1"/>
    <property type="match status" value="1"/>
</dbReference>
<dbReference type="GO" id="GO:0005886">
    <property type="term" value="C:plasma membrane"/>
    <property type="evidence" value="ECO:0007669"/>
    <property type="project" value="TreeGrafter"/>
</dbReference>
<dbReference type="AlphaFoldDB" id="A0A158Q2Z0"/>
<evidence type="ECO:0000256" key="3">
    <source>
        <dbReference type="ARBA" id="ARBA00023054"/>
    </source>
</evidence>
<proteinExistence type="predicted"/>
<evidence type="ECO:0000313" key="9">
    <source>
        <dbReference type="Proteomes" id="UP000274756"/>
    </source>
</evidence>
<evidence type="ECO:0000256" key="2">
    <source>
        <dbReference type="ARBA" id="ARBA00022583"/>
    </source>
</evidence>
<dbReference type="Pfam" id="PF22699">
    <property type="entry name" value="GMIP-like_FCH"/>
    <property type="match status" value="1"/>
</dbReference>
<dbReference type="STRING" id="318479.A0A158Q2Z0"/>
<dbReference type="WBParaSite" id="DME_0000117901-mRNA-1">
    <property type="protein sequence ID" value="DME_0000117901-mRNA-1"/>
    <property type="gene ID" value="DME_0000117901"/>
</dbReference>
<accession>A0A158Q2Z0</accession>
<evidence type="ECO:0000256" key="4">
    <source>
        <dbReference type="ARBA" id="ARBA00023176"/>
    </source>
</evidence>
<dbReference type="OrthoDB" id="5593455at2759"/>
<dbReference type="InterPro" id="IPR028565">
    <property type="entry name" value="MHD"/>
</dbReference>
<keyword evidence="3" id="KW-0175">Coiled coil</keyword>
<name>A0A158Q2Z0_DRAME</name>
<dbReference type="InterPro" id="IPR018808">
    <property type="entry name" value="Muniscin_C"/>
</dbReference>
<dbReference type="Pfam" id="PF10291">
    <property type="entry name" value="muHD"/>
    <property type="match status" value="1"/>
</dbReference>
<dbReference type="InterPro" id="IPR054713">
    <property type="entry name" value="GMIP/FCHO2-like_FCH"/>
</dbReference>
<feature type="region of interest" description="Disordered" evidence="5">
    <location>
        <begin position="473"/>
        <end position="500"/>
    </location>
</feature>
<sequence>MFNVMKFPDTSGEKHHGFHVLYENLKQEEEYVQELAQFFKDRASLEEENSKYFAKSICKCGLLCSGENVFSNSWQITKNTLNLLAEIHSSFLALLQQLLKDVMHYHDDLVRFRKKAKERDVLDAVNLMQTTTTCLQKAKETYIQRWNELEKLKKEGVNSKELAKAETKLLRSRDEYRSYVEKYGIVREEFEEKMIKATRAFQLHDEAYFQQIKNFVLSFARAADDATTASSHVCAQYRDAIEQIDISEMMLKFVEAKGTGKDPPEMVVFEEIDGASSIAGNISNPSSSNSSAIVQCASSSELPAEQVAPDLLDYKANNPDVWSDGCPSQIQKCVPNESDSTPTAATPAVPFPFSSSLSRQKLSLWLPGKRRKYASQTNLQMVEQPQNDLAYNHSSETAGFLRKYRNRAKKSTSDLISENVDSNSNHNNADDSKSTASSNRSDEKMFMNSNGANTSESAAAPPSLLKENVRPENQDQNTVHKNQSNADAISHWSSCTDSSDEDEGAFHASKLRQLNIKPIGESINVSVDELRDAVGRMNFANSLTRSSTFDTDPWSATSRLPFSASLGTNVPPLRTAFTGDEHLRRKCDSSSNIPLPFSLSMTGGSIARARPRSITPTPATSYYSSHINIPTTILDAARKDSASSENAESVSSLSANNEFSLSMSIPNLIPLSSTINEQHIPIAMAINEYIHAWFKGSSSSETLIRIFGSVLISFPSTVVSLLTDTERDLKPLKFSLLNFNKIKKVLPNKQILDIENCDEQLNCYTIDRSLVATWLKKKCAEKADTLFFNTEVLRYELEDMNEAPLIMNAYWKTEEENTDLRIDYCINEMCSIKNPLLNIVFSTKVDGVVSNIISDPLAEWSESAQTLVWKLTELSRHGDRAGSLKARLSLSNGPSHATQSFVQFQASDASLSGLSLILDDNAFYHLSMLRRKVLSGRYFCDPEIRK</sequence>
<feature type="compositionally biased region" description="Polar residues" evidence="5">
    <location>
        <begin position="447"/>
        <end position="457"/>
    </location>
</feature>
<keyword evidence="2" id="KW-0254">Endocytosis</keyword>
<dbReference type="GO" id="GO:0030136">
    <property type="term" value="C:clathrin-coated vesicle"/>
    <property type="evidence" value="ECO:0007669"/>
    <property type="project" value="TreeGrafter"/>
</dbReference>
<dbReference type="EMBL" id="UYYG01001152">
    <property type="protein sequence ID" value="VDN55566.1"/>
    <property type="molecule type" value="Genomic_DNA"/>
</dbReference>
<keyword evidence="4" id="KW-0168">Coated pit</keyword>
<feature type="domain" description="MHD" evidence="6">
    <location>
        <begin position="679"/>
        <end position="941"/>
    </location>
</feature>
<keyword evidence="4" id="KW-0472">Membrane</keyword>
<dbReference type="GO" id="GO:0005905">
    <property type="term" value="C:clathrin-coated pit"/>
    <property type="evidence" value="ECO:0007669"/>
    <property type="project" value="UniProtKB-SubCell"/>
</dbReference>
<dbReference type="SUPFAM" id="SSF103657">
    <property type="entry name" value="BAR/IMD domain-like"/>
    <property type="match status" value="1"/>
</dbReference>
<keyword evidence="9" id="KW-1185">Reference proteome</keyword>
<evidence type="ECO:0000256" key="5">
    <source>
        <dbReference type="SAM" id="MobiDB-lite"/>
    </source>
</evidence>
<evidence type="ECO:0000259" key="6">
    <source>
        <dbReference type="PROSITE" id="PS51072"/>
    </source>
</evidence>